<keyword evidence="5 7" id="KW-1133">Transmembrane helix</keyword>
<dbReference type="PROSITE" id="PS50850">
    <property type="entry name" value="MFS"/>
    <property type="match status" value="1"/>
</dbReference>
<comment type="caution">
    <text evidence="9">The sequence shown here is derived from an EMBL/GenBank/DDBJ whole genome shotgun (WGS) entry which is preliminary data.</text>
</comment>
<evidence type="ECO:0000256" key="4">
    <source>
        <dbReference type="ARBA" id="ARBA00022692"/>
    </source>
</evidence>
<feature type="transmembrane region" description="Helical" evidence="7">
    <location>
        <begin position="302"/>
        <end position="322"/>
    </location>
</feature>
<feature type="transmembrane region" description="Helical" evidence="7">
    <location>
        <begin position="358"/>
        <end position="384"/>
    </location>
</feature>
<feature type="transmembrane region" description="Helical" evidence="7">
    <location>
        <begin position="164"/>
        <end position="184"/>
    </location>
</feature>
<feature type="transmembrane region" description="Helical" evidence="7">
    <location>
        <begin position="105"/>
        <end position="126"/>
    </location>
</feature>
<dbReference type="PANTHER" id="PTHR42718:SF47">
    <property type="entry name" value="METHYL VIOLOGEN RESISTANCE PROTEIN SMVA"/>
    <property type="match status" value="1"/>
</dbReference>
<proteinExistence type="predicted"/>
<dbReference type="GO" id="GO:0022857">
    <property type="term" value="F:transmembrane transporter activity"/>
    <property type="evidence" value="ECO:0007669"/>
    <property type="project" value="InterPro"/>
</dbReference>
<dbReference type="AlphaFoldDB" id="A0A1V9A9Q5"/>
<dbReference type="PANTHER" id="PTHR42718">
    <property type="entry name" value="MAJOR FACILITATOR SUPERFAMILY MULTIDRUG TRANSPORTER MFSC"/>
    <property type="match status" value="1"/>
</dbReference>
<feature type="transmembrane region" description="Helical" evidence="7">
    <location>
        <begin position="80"/>
        <end position="99"/>
    </location>
</feature>
<dbReference type="GO" id="GO:0005886">
    <property type="term" value="C:plasma membrane"/>
    <property type="evidence" value="ECO:0007669"/>
    <property type="project" value="UniProtKB-SubCell"/>
</dbReference>
<feature type="transmembrane region" description="Helical" evidence="7">
    <location>
        <begin position="138"/>
        <end position="158"/>
    </location>
</feature>
<dbReference type="SUPFAM" id="SSF103473">
    <property type="entry name" value="MFS general substrate transporter"/>
    <property type="match status" value="1"/>
</dbReference>
<keyword evidence="6 7" id="KW-0472">Membrane</keyword>
<name>A0A1V9A9Q5_SACPI</name>
<evidence type="ECO:0000256" key="3">
    <source>
        <dbReference type="ARBA" id="ARBA00022475"/>
    </source>
</evidence>
<feature type="transmembrane region" description="Helical" evidence="7">
    <location>
        <begin position="268"/>
        <end position="290"/>
    </location>
</feature>
<dbReference type="RefSeq" id="WP_081190746.1">
    <property type="nucleotide sequence ID" value="NZ_MWIH01000003.1"/>
</dbReference>
<evidence type="ECO:0000256" key="5">
    <source>
        <dbReference type="ARBA" id="ARBA00022989"/>
    </source>
</evidence>
<dbReference type="Gene3D" id="1.20.1720.10">
    <property type="entry name" value="Multidrug resistance protein D"/>
    <property type="match status" value="1"/>
</dbReference>
<evidence type="ECO:0000313" key="9">
    <source>
        <dbReference type="EMBL" id="OQO93823.1"/>
    </source>
</evidence>
<evidence type="ECO:0000256" key="7">
    <source>
        <dbReference type="SAM" id="Phobius"/>
    </source>
</evidence>
<keyword evidence="3" id="KW-1003">Cell membrane</keyword>
<feature type="transmembrane region" description="Helical" evidence="7">
    <location>
        <begin position="196"/>
        <end position="217"/>
    </location>
</feature>
<feature type="transmembrane region" description="Helical" evidence="7">
    <location>
        <begin position="229"/>
        <end position="248"/>
    </location>
</feature>
<gene>
    <name evidence="9" type="ORF">B1813_04665</name>
</gene>
<feature type="transmembrane region" description="Helical" evidence="7">
    <location>
        <begin position="329"/>
        <end position="352"/>
    </location>
</feature>
<dbReference type="Gene3D" id="1.20.1250.20">
    <property type="entry name" value="MFS general substrate transporter like domains"/>
    <property type="match status" value="1"/>
</dbReference>
<dbReference type="CDD" id="cd17321">
    <property type="entry name" value="MFS_MMR_MDR_like"/>
    <property type="match status" value="1"/>
</dbReference>
<sequence>MPTRTSRARQRWLGLAVLTLPVVLTSMDITILHIAIPTITAELAPSPSQTLWILDVYGFLLAGLLIVMGNLGDRIGRRRLLLLGSGLFGAASVLAAFAATPEVLIAARALMGIGGATLMPSTLSLIRTMFPDPRERTRAIGIWTASLSGGIALGPIVGGVLLESLWWGSVFLINVPAVVALVALAPRLVPEYRGAVAAPLDLWSVTLSFAMILPVVWSVKAVAEKGALGPAPVGALAVGLLFGAVFLARQRRLSTPLVELRLFTHPRFTGAILGAGLAMFSLVGVMLYNAQYLQLVHGLSPLAAAVALLPVMAGVGVMSVVSSVLVGRLGYAVVFGVGSLVAAGGMLALSRAPVGDGLVLAVVAAGVIGAGIAPMMTLATDVVVASVPASRAGAASALSETAAEFGAALGIAVLGSIGTALYRSRVLDGVPGDIPAEGAETVGSSLGAALGVAERLPVQTAAELSDLARAAFVDGLSAATVTAAVVLVVAAIVCPLLLRRS</sequence>
<dbReference type="EMBL" id="MWIH01000003">
    <property type="protein sequence ID" value="OQO93823.1"/>
    <property type="molecule type" value="Genomic_DNA"/>
</dbReference>
<dbReference type="Proteomes" id="UP000192591">
    <property type="component" value="Unassembled WGS sequence"/>
</dbReference>
<organism evidence="9 10">
    <name type="scientific">Saccharomonospora piscinae</name>
    <dbReference type="NCBI Taxonomy" id="687388"/>
    <lineage>
        <taxon>Bacteria</taxon>
        <taxon>Bacillati</taxon>
        <taxon>Actinomycetota</taxon>
        <taxon>Actinomycetes</taxon>
        <taxon>Pseudonocardiales</taxon>
        <taxon>Pseudonocardiaceae</taxon>
        <taxon>Saccharomonospora</taxon>
    </lineage>
</organism>
<evidence type="ECO:0000259" key="8">
    <source>
        <dbReference type="PROSITE" id="PS50850"/>
    </source>
</evidence>
<evidence type="ECO:0000256" key="6">
    <source>
        <dbReference type="ARBA" id="ARBA00023136"/>
    </source>
</evidence>
<evidence type="ECO:0000256" key="1">
    <source>
        <dbReference type="ARBA" id="ARBA00004651"/>
    </source>
</evidence>
<keyword evidence="2" id="KW-0813">Transport</keyword>
<feature type="transmembrane region" description="Helical" evidence="7">
    <location>
        <begin position="476"/>
        <end position="498"/>
    </location>
</feature>
<protein>
    <submittedName>
        <fullName evidence="9">MFS transporter</fullName>
    </submittedName>
</protein>
<feature type="transmembrane region" description="Helical" evidence="7">
    <location>
        <begin position="12"/>
        <end position="36"/>
    </location>
</feature>
<accession>A0A1V9A9Q5</accession>
<dbReference type="InterPro" id="IPR011701">
    <property type="entry name" value="MFS"/>
</dbReference>
<dbReference type="InterPro" id="IPR020846">
    <property type="entry name" value="MFS_dom"/>
</dbReference>
<dbReference type="STRING" id="1962155.B1813_04665"/>
<feature type="domain" description="Major facilitator superfamily (MFS) profile" evidence="8">
    <location>
        <begin position="14"/>
        <end position="501"/>
    </location>
</feature>
<evidence type="ECO:0000256" key="2">
    <source>
        <dbReference type="ARBA" id="ARBA00022448"/>
    </source>
</evidence>
<feature type="transmembrane region" description="Helical" evidence="7">
    <location>
        <begin position="405"/>
        <end position="422"/>
    </location>
</feature>
<dbReference type="InterPro" id="IPR036259">
    <property type="entry name" value="MFS_trans_sf"/>
</dbReference>
<keyword evidence="4 7" id="KW-0812">Transmembrane</keyword>
<feature type="transmembrane region" description="Helical" evidence="7">
    <location>
        <begin position="51"/>
        <end position="68"/>
    </location>
</feature>
<keyword evidence="10" id="KW-1185">Reference proteome</keyword>
<reference evidence="9 10" key="1">
    <citation type="submission" date="2017-02" db="EMBL/GenBank/DDBJ databases">
        <title>Draft genome of Saccharomonospora sp. 154.</title>
        <authorList>
            <person name="Alonso-Carmona G.S."/>
            <person name="De La Haba R."/>
            <person name="Vera-Gargallo B."/>
            <person name="Sandoval-Trujillo A.H."/>
            <person name="Ramirez-Duran N."/>
            <person name="Ventosa A."/>
        </authorList>
    </citation>
    <scope>NUCLEOTIDE SEQUENCE [LARGE SCALE GENOMIC DNA]</scope>
    <source>
        <strain evidence="9 10">LRS4.154</strain>
    </source>
</reference>
<comment type="subcellular location">
    <subcellularLocation>
        <location evidence="1">Cell membrane</location>
        <topology evidence="1">Multi-pass membrane protein</topology>
    </subcellularLocation>
</comment>
<evidence type="ECO:0000313" key="10">
    <source>
        <dbReference type="Proteomes" id="UP000192591"/>
    </source>
</evidence>
<dbReference type="Pfam" id="PF07690">
    <property type="entry name" value="MFS_1"/>
    <property type="match status" value="1"/>
</dbReference>